<evidence type="ECO:0000313" key="1">
    <source>
        <dbReference type="EMBL" id="MCW6038225.1"/>
    </source>
</evidence>
<proteinExistence type="predicted"/>
<gene>
    <name evidence="1" type="ORF">K4A83_18385</name>
</gene>
<dbReference type="Proteomes" id="UP001526426">
    <property type="component" value="Unassembled WGS sequence"/>
</dbReference>
<reference evidence="1 2" key="1">
    <citation type="submission" date="2021-08" db="EMBL/GenBank/DDBJ databases">
        <title>Draft genome sequence of Spirulina subsalsa with high tolerance to salinity and hype-accumulation of phycocyanin.</title>
        <authorList>
            <person name="Pei H."/>
            <person name="Jiang L."/>
        </authorList>
    </citation>
    <scope>NUCLEOTIDE SEQUENCE [LARGE SCALE GENOMIC DNA]</scope>
    <source>
        <strain evidence="1 2">FACHB-351</strain>
    </source>
</reference>
<organism evidence="1 2">
    <name type="scientific">Spirulina subsalsa FACHB-351</name>
    <dbReference type="NCBI Taxonomy" id="234711"/>
    <lineage>
        <taxon>Bacteria</taxon>
        <taxon>Bacillati</taxon>
        <taxon>Cyanobacteriota</taxon>
        <taxon>Cyanophyceae</taxon>
        <taxon>Spirulinales</taxon>
        <taxon>Spirulinaceae</taxon>
        <taxon>Spirulina</taxon>
    </lineage>
</organism>
<sequence length="76" mass="8107">MLVILTDDQILSPQNVCSGCLLADRQGLPRWRNGKLGCCAATCATPSTRAGVAPCSQTNCLESYVCQMGFRVANID</sequence>
<dbReference type="EMBL" id="JAIHOM010000118">
    <property type="protein sequence ID" value="MCW6038225.1"/>
    <property type="molecule type" value="Genomic_DNA"/>
</dbReference>
<evidence type="ECO:0000313" key="2">
    <source>
        <dbReference type="Proteomes" id="UP001526426"/>
    </source>
</evidence>
<protein>
    <submittedName>
        <fullName evidence="1">Uncharacterized protein</fullName>
    </submittedName>
</protein>
<name>A0ABT3L9N5_9CYAN</name>
<dbReference type="RefSeq" id="WP_265266128.1">
    <property type="nucleotide sequence ID" value="NZ_JAIHOM010000118.1"/>
</dbReference>
<accession>A0ABT3L9N5</accession>
<keyword evidence="2" id="KW-1185">Reference proteome</keyword>
<comment type="caution">
    <text evidence="1">The sequence shown here is derived from an EMBL/GenBank/DDBJ whole genome shotgun (WGS) entry which is preliminary data.</text>
</comment>